<gene>
    <name evidence="1" type="ORF">UFOVP709_21</name>
</gene>
<organism evidence="1">
    <name type="scientific">uncultured Caudovirales phage</name>
    <dbReference type="NCBI Taxonomy" id="2100421"/>
    <lineage>
        <taxon>Viruses</taxon>
        <taxon>Duplodnaviria</taxon>
        <taxon>Heunggongvirae</taxon>
        <taxon>Uroviricota</taxon>
        <taxon>Caudoviricetes</taxon>
        <taxon>Peduoviridae</taxon>
        <taxon>Maltschvirus</taxon>
        <taxon>Maltschvirus maltsch</taxon>
    </lineage>
</organism>
<sequence>MAVGLPLKTTYANGDVYSASDVNDTNGTVNLFTSTTLSQSAGKNAIINGGFDVWQRGTSFTSIGGIYIADRWYTFGTSGRTISRQTTSDTTNLPTIQYCARVQRNSGSTSTVLADIGSPVETANAYPYAGKAITLSYYARRGANFSGASNLLTTRLYTGTGSDQNAFTGYTGQATPIDTTVTLTTTWQRFQHTITLGATVTEFMPYFAYTPSGTAGAADYYEVTGVQIELGSVATTFSRAGGTIAGELAACQRYYFKLTNGVANAALMSAFYFSASSVNAYVPFPVTMRTSPAIDQVTGTNYYSFVRNGGTDTFNSFTLDQSNSTGVAIYNNSEASGTAGQAGYVFANNAAAYLAFTSEL</sequence>
<dbReference type="EMBL" id="LR796669">
    <property type="protein sequence ID" value="CAB4158710.1"/>
    <property type="molecule type" value="Genomic_DNA"/>
</dbReference>
<accession>A0A6J5NG33</accession>
<evidence type="ECO:0000313" key="1">
    <source>
        <dbReference type="EMBL" id="CAB4158710.1"/>
    </source>
</evidence>
<reference evidence="1" key="1">
    <citation type="submission" date="2020-04" db="EMBL/GenBank/DDBJ databases">
        <authorList>
            <person name="Chiriac C."/>
            <person name="Salcher M."/>
            <person name="Ghai R."/>
            <person name="Kavagutti S V."/>
        </authorList>
    </citation>
    <scope>NUCLEOTIDE SEQUENCE</scope>
</reference>
<protein>
    <submittedName>
        <fullName evidence="1">Uncharacterized protein</fullName>
    </submittedName>
</protein>
<name>A0A6J5NG33_9CAUD</name>
<proteinExistence type="predicted"/>